<dbReference type="EMBL" id="CP000780">
    <property type="protein sequence ID" value="ABS56316.1"/>
    <property type="molecule type" value="Genomic_DNA"/>
</dbReference>
<dbReference type="KEGG" id="mbn:Mboo_1800"/>
<dbReference type="InterPro" id="IPR011257">
    <property type="entry name" value="DNA_glycosylase"/>
</dbReference>
<evidence type="ECO:0000259" key="5">
    <source>
        <dbReference type="SMART" id="SM00478"/>
    </source>
</evidence>
<dbReference type="GO" id="GO:0003824">
    <property type="term" value="F:catalytic activity"/>
    <property type="evidence" value="ECO:0007669"/>
    <property type="project" value="InterPro"/>
</dbReference>
<keyword evidence="7" id="KW-1185">Reference proteome</keyword>
<dbReference type="PANTHER" id="PTHR10359:SF19">
    <property type="entry name" value="DNA REPAIR GLYCOSYLASE MJ1434-RELATED"/>
    <property type="match status" value="1"/>
</dbReference>
<keyword evidence="3" id="KW-0408">Iron</keyword>
<dbReference type="InterPro" id="IPR023170">
    <property type="entry name" value="HhH_base_excis_C"/>
</dbReference>
<feature type="domain" description="HhH-GPD" evidence="5">
    <location>
        <begin position="43"/>
        <end position="198"/>
    </location>
</feature>
<keyword evidence="2" id="KW-0479">Metal-binding</keyword>
<dbReference type="GO" id="GO:0046872">
    <property type="term" value="F:metal ion binding"/>
    <property type="evidence" value="ECO:0007669"/>
    <property type="project" value="UniProtKB-KW"/>
</dbReference>
<dbReference type="Gene3D" id="1.10.340.30">
    <property type="entry name" value="Hypothetical protein, domain 2"/>
    <property type="match status" value="1"/>
</dbReference>
<protein>
    <submittedName>
        <fullName evidence="6">HhH-GPD family protein</fullName>
    </submittedName>
</protein>
<dbReference type="PANTHER" id="PTHR10359">
    <property type="entry name" value="A/G-SPECIFIC ADENINE GLYCOSYLASE/ENDONUCLEASE III"/>
    <property type="match status" value="1"/>
</dbReference>
<dbReference type="GO" id="GO:0006284">
    <property type="term" value="P:base-excision repair"/>
    <property type="evidence" value="ECO:0007669"/>
    <property type="project" value="InterPro"/>
</dbReference>
<dbReference type="STRING" id="456442.Mboo_1800"/>
<evidence type="ECO:0000256" key="3">
    <source>
        <dbReference type="ARBA" id="ARBA00023004"/>
    </source>
</evidence>
<dbReference type="eggNOG" id="arCOG00461">
    <property type="taxonomic scope" value="Archaea"/>
</dbReference>
<evidence type="ECO:0000256" key="4">
    <source>
        <dbReference type="ARBA" id="ARBA00023014"/>
    </source>
</evidence>
<dbReference type="Proteomes" id="UP000002408">
    <property type="component" value="Chromosome"/>
</dbReference>
<evidence type="ECO:0000313" key="7">
    <source>
        <dbReference type="Proteomes" id="UP000002408"/>
    </source>
</evidence>
<keyword evidence="1" id="KW-0004">4Fe-4S</keyword>
<reference evidence="7" key="1">
    <citation type="journal article" date="2015" name="Microbiology">
        <title>Genome of Methanoregula boonei 6A8 reveals adaptations to oligotrophic peatland environments.</title>
        <authorList>
            <person name="Braeuer S."/>
            <person name="Cadillo-Quiroz H."/>
            <person name="Kyrpides N."/>
            <person name="Woyke T."/>
            <person name="Goodwin L."/>
            <person name="Detter C."/>
            <person name="Podell S."/>
            <person name="Yavitt J.B."/>
            <person name="Zinder S.H."/>
        </authorList>
    </citation>
    <scope>NUCLEOTIDE SEQUENCE [LARGE SCALE GENOMIC DNA]</scope>
    <source>
        <strain evidence="7">DSM 21154 / JCM 14090 / 6A8</strain>
    </source>
</reference>
<dbReference type="CDD" id="cd00056">
    <property type="entry name" value="ENDO3c"/>
    <property type="match status" value="1"/>
</dbReference>
<dbReference type="Gene3D" id="1.10.1670.10">
    <property type="entry name" value="Helix-hairpin-Helix base-excision DNA repair enzymes (C-terminal)"/>
    <property type="match status" value="1"/>
</dbReference>
<keyword evidence="4" id="KW-0411">Iron-sulfur</keyword>
<dbReference type="OrthoDB" id="19248at2157"/>
<gene>
    <name evidence="6" type="ordered locus">Mboo_1800</name>
</gene>
<accession>A7I9A5</accession>
<dbReference type="Pfam" id="PF00730">
    <property type="entry name" value="HhH-GPD"/>
    <property type="match status" value="1"/>
</dbReference>
<dbReference type="InterPro" id="IPR003265">
    <property type="entry name" value="HhH-GPD_domain"/>
</dbReference>
<dbReference type="HOGENOM" id="CLU_012862_6_0_2"/>
<dbReference type="GO" id="GO:0051539">
    <property type="term" value="F:4 iron, 4 sulfur cluster binding"/>
    <property type="evidence" value="ECO:0007669"/>
    <property type="project" value="UniProtKB-KW"/>
</dbReference>
<dbReference type="SMART" id="SM00478">
    <property type="entry name" value="ENDO3c"/>
    <property type="match status" value="1"/>
</dbReference>
<dbReference type="AlphaFoldDB" id="A7I9A5"/>
<dbReference type="SUPFAM" id="SSF48150">
    <property type="entry name" value="DNA-glycosylase"/>
    <property type="match status" value="1"/>
</dbReference>
<evidence type="ECO:0000313" key="6">
    <source>
        <dbReference type="EMBL" id="ABS56316.1"/>
    </source>
</evidence>
<proteinExistence type="predicted"/>
<dbReference type="PIRSF" id="PIRSF001435">
    <property type="entry name" value="Nth"/>
    <property type="match status" value="1"/>
</dbReference>
<evidence type="ECO:0000256" key="2">
    <source>
        <dbReference type="ARBA" id="ARBA00022723"/>
    </source>
</evidence>
<name>A7I9A5_METB6</name>
<sequence length="215" mass="23518">MSASSSVKNAKKAGEIASILAAIFGEIPWWPGDTDEVMIGAILTQQTWWENVEQALRLLREKDLCTLAAIVAAEPDRIEAAIRCTGFYRMKTRRLKALAAYATGPCGGVEAMETMPTEVLRAGLLGVNGIGEETADSILCYGFGRASFVIDAYTDRISRCAGIAAPRCGLKDLFESVLEKDQYVYRQTHAHIVEYAKGWCTKKRCEGCRITALNG</sequence>
<organism evidence="6 7">
    <name type="scientific">Methanoregula boonei (strain DSM 21154 / JCM 14090 / 6A8)</name>
    <dbReference type="NCBI Taxonomy" id="456442"/>
    <lineage>
        <taxon>Archaea</taxon>
        <taxon>Methanobacteriati</taxon>
        <taxon>Methanobacteriota</taxon>
        <taxon>Stenosarchaea group</taxon>
        <taxon>Methanomicrobia</taxon>
        <taxon>Methanomicrobiales</taxon>
        <taxon>Methanoregulaceae</taxon>
        <taxon>Methanoregula</taxon>
    </lineage>
</organism>
<evidence type="ECO:0000256" key="1">
    <source>
        <dbReference type="ARBA" id="ARBA00022485"/>
    </source>
</evidence>